<reference evidence="3" key="1">
    <citation type="journal article" date="2017" name="Gigascience">
        <title>The genome draft of coconut (Cocos nucifera).</title>
        <authorList>
            <person name="Xiao Y."/>
            <person name="Xu P."/>
            <person name="Fan H."/>
            <person name="Baudouin L."/>
            <person name="Xia W."/>
            <person name="Bocs S."/>
            <person name="Xu J."/>
            <person name="Li Q."/>
            <person name="Guo A."/>
            <person name="Zhou L."/>
            <person name="Li J."/>
            <person name="Wu Y."/>
            <person name="Ma Z."/>
            <person name="Armero A."/>
            <person name="Issali A.E."/>
            <person name="Liu N."/>
            <person name="Peng M."/>
            <person name="Yang Y."/>
        </authorList>
    </citation>
    <scope>NUCLEOTIDE SEQUENCE</scope>
    <source>
        <tissue evidence="3">Spear leaf of Hainan Tall coconut</tissue>
    </source>
</reference>
<dbReference type="EMBL" id="CM017872">
    <property type="protein sequence ID" value="KAG1326286.1"/>
    <property type="molecule type" value="Genomic_DNA"/>
</dbReference>
<proteinExistence type="predicted"/>
<evidence type="ECO:0000313" key="4">
    <source>
        <dbReference type="Proteomes" id="UP000797356"/>
    </source>
</evidence>
<dbReference type="PANTHER" id="PTHR34272">
    <property type="entry name" value="EXPRESSED PROTEIN"/>
    <property type="match status" value="1"/>
</dbReference>
<evidence type="ECO:0000313" key="3">
    <source>
        <dbReference type="EMBL" id="KAG1326286.1"/>
    </source>
</evidence>
<dbReference type="OrthoDB" id="1900495at2759"/>
<sequence length="372" mass="41284">MPGSGTTRKLTKDNEFFVSRPSSKVVQALMAMGHYVVMDSFLYSITRISKVGVPHQLKYKEEDNDGMGDSEWEFWFGLDRKKKTGENSKAFEDKDLDLCLGSDQKRKTGDNSEAFEDKGVNLYLGSPPTRRPKPPIAPPTLPFLSLGPPQHSPPPPAPPPPPFLLPDFNAVPPTAIAAPSAFTAATAADPPVRPLRVRRNPTQAPRGAHKSATVPPPFPWATDRRAIVHSLDHLLSQNIREITGEAQCRRCEASQTISYDLVSKFNEVAAFILTRKHLMHDRAPAEWMSSAIPGCRSCGQPNSMRPVVAAKKRSINWLFMLLGQTLGCCTLDQLKYFCKHTKNHRTGAKDRVLYLTYLGLCKQLDPAGPFDR</sequence>
<gene>
    <name evidence="3" type="ORF">COCNU_01G002200</name>
</gene>
<dbReference type="Proteomes" id="UP000797356">
    <property type="component" value="Chromosome 1"/>
</dbReference>
<dbReference type="Pfam" id="PF23324">
    <property type="entry name" value="DUF7086"/>
    <property type="match status" value="1"/>
</dbReference>
<organism evidence="3 4">
    <name type="scientific">Cocos nucifera</name>
    <name type="common">Coconut palm</name>
    <dbReference type="NCBI Taxonomy" id="13894"/>
    <lineage>
        <taxon>Eukaryota</taxon>
        <taxon>Viridiplantae</taxon>
        <taxon>Streptophyta</taxon>
        <taxon>Embryophyta</taxon>
        <taxon>Tracheophyta</taxon>
        <taxon>Spermatophyta</taxon>
        <taxon>Magnoliopsida</taxon>
        <taxon>Liliopsida</taxon>
        <taxon>Arecaceae</taxon>
        <taxon>Arecoideae</taxon>
        <taxon>Cocoseae</taxon>
        <taxon>Attaleinae</taxon>
        <taxon>Cocos</taxon>
    </lineage>
</organism>
<keyword evidence="4" id="KW-1185">Reference proteome</keyword>
<evidence type="ECO:0000256" key="1">
    <source>
        <dbReference type="SAM" id="MobiDB-lite"/>
    </source>
</evidence>
<comment type="caution">
    <text evidence="3">The sequence shown here is derived from an EMBL/GenBank/DDBJ whole genome shotgun (WGS) entry which is preliminary data.</text>
</comment>
<feature type="compositionally biased region" description="Pro residues" evidence="1">
    <location>
        <begin position="150"/>
        <end position="160"/>
    </location>
</feature>
<reference evidence="3" key="2">
    <citation type="submission" date="2019-07" db="EMBL/GenBank/DDBJ databases">
        <authorList>
            <person name="Yang Y."/>
            <person name="Bocs S."/>
            <person name="Baudouin L."/>
        </authorList>
    </citation>
    <scope>NUCLEOTIDE SEQUENCE</scope>
    <source>
        <tissue evidence="3">Spear leaf of Hainan Tall coconut</tissue>
    </source>
</reference>
<dbReference type="AlphaFoldDB" id="A0A8K0HST1"/>
<evidence type="ECO:0000259" key="2">
    <source>
        <dbReference type="Pfam" id="PF23324"/>
    </source>
</evidence>
<protein>
    <submittedName>
        <fullName evidence="3">Putative wiskott-Aldrich syndrome protein family member 2-like</fullName>
    </submittedName>
</protein>
<dbReference type="InterPro" id="IPR055513">
    <property type="entry name" value="DUF7086"/>
</dbReference>
<feature type="region of interest" description="Disordered" evidence="1">
    <location>
        <begin position="122"/>
        <end position="160"/>
    </location>
</feature>
<dbReference type="PANTHER" id="PTHR34272:SF1">
    <property type="entry name" value="EXPRESSED PROTEIN"/>
    <property type="match status" value="1"/>
</dbReference>
<accession>A0A8K0HST1</accession>
<feature type="domain" description="DUF7086" evidence="2">
    <location>
        <begin position="231"/>
        <end position="364"/>
    </location>
</feature>
<name>A0A8K0HST1_COCNU</name>